<sequence length="182" mass="20884">MAEARGDFVDVLFYFLTLPLGATIFHESHDHNNQPSLIGCISNLYQSVKHLSTAVFLNAICKRMLLSPRNAFEASCQRLKLNIHNTTLDNEVGKQSVVSERAWRPNDRVWRPSSKLLMFINWSFKGHFEGGTFVNSRSFFVWETQEFCRVLKRVKERSRKRFGATFGVEGIHDSGKESVSLI</sequence>
<reference evidence="1 2" key="1">
    <citation type="submission" date="2024-08" db="EMBL/GenBank/DDBJ databases">
        <title>Insights into the chromosomal genome structure of Flemingia macrophylla.</title>
        <authorList>
            <person name="Ding Y."/>
            <person name="Zhao Y."/>
            <person name="Bi W."/>
            <person name="Wu M."/>
            <person name="Zhao G."/>
            <person name="Gong Y."/>
            <person name="Li W."/>
            <person name="Zhang P."/>
        </authorList>
    </citation>
    <scope>NUCLEOTIDE SEQUENCE [LARGE SCALE GENOMIC DNA]</scope>
    <source>
        <strain evidence="1">DYQJB</strain>
        <tissue evidence="1">Leaf</tissue>
    </source>
</reference>
<dbReference type="InterPro" id="IPR007750">
    <property type="entry name" value="DUF674"/>
</dbReference>
<protein>
    <submittedName>
        <fullName evidence="1">Uncharacterized protein</fullName>
    </submittedName>
</protein>
<dbReference type="PANTHER" id="PTHR33103">
    <property type="entry name" value="OS01G0153900 PROTEIN"/>
    <property type="match status" value="1"/>
</dbReference>
<accession>A0ABD1MJU5</accession>
<gene>
    <name evidence="1" type="ORF">Fmac_010513</name>
</gene>
<dbReference type="Pfam" id="PF05056">
    <property type="entry name" value="DUF674"/>
    <property type="match status" value="1"/>
</dbReference>
<keyword evidence="2" id="KW-1185">Reference proteome</keyword>
<dbReference type="AlphaFoldDB" id="A0ABD1MJU5"/>
<evidence type="ECO:0000313" key="1">
    <source>
        <dbReference type="EMBL" id="KAL2336067.1"/>
    </source>
</evidence>
<comment type="caution">
    <text evidence="1">The sequence shown here is derived from an EMBL/GenBank/DDBJ whole genome shotgun (WGS) entry which is preliminary data.</text>
</comment>
<organism evidence="1 2">
    <name type="scientific">Flemingia macrophylla</name>
    <dbReference type="NCBI Taxonomy" id="520843"/>
    <lineage>
        <taxon>Eukaryota</taxon>
        <taxon>Viridiplantae</taxon>
        <taxon>Streptophyta</taxon>
        <taxon>Embryophyta</taxon>
        <taxon>Tracheophyta</taxon>
        <taxon>Spermatophyta</taxon>
        <taxon>Magnoliopsida</taxon>
        <taxon>eudicotyledons</taxon>
        <taxon>Gunneridae</taxon>
        <taxon>Pentapetalae</taxon>
        <taxon>rosids</taxon>
        <taxon>fabids</taxon>
        <taxon>Fabales</taxon>
        <taxon>Fabaceae</taxon>
        <taxon>Papilionoideae</taxon>
        <taxon>50 kb inversion clade</taxon>
        <taxon>NPAAA clade</taxon>
        <taxon>indigoferoid/millettioid clade</taxon>
        <taxon>Phaseoleae</taxon>
        <taxon>Flemingia</taxon>
    </lineage>
</organism>
<name>A0ABD1MJU5_9FABA</name>
<dbReference type="PANTHER" id="PTHR33103:SF93">
    <property type="entry name" value="DUF674 FAMILY PROTEIN"/>
    <property type="match status" value="1"/>
</dbReference>
<dbReference type="EMBL" id="JBGMDY010000004">
    <property type="protein sequence ID" value="KAL2336067.1"/>
    <property type="molecule type" value="Genomic_DNA"/>
</dbReference>
<proteinExistence type="predicted"/>
<evidence type="ECO:0000313" key="2">
    <source>
        <dbReference type="Proteomes" id="UP001603857"/>
    </source>
</evidence>
<dbReference type="Proteomes" id="UP001603857">
    <property type="component" value="Unassembled WGS sequence"/>
</dbReference>